<evidence type="ECO:0000313" key="4">
    <source>
        <dbReference type="Proteomes" id="UP000481360"/>
    </source>
</evidence>
<evidence type="ECO:0000256" key="2">
    <source>
        <dbReference type="RuleBase" id="RU000461"/>
    </source>
</evidence>
<reference evidence="3 4" key="1">
    <citation type="submission" date="2020-03" db="EMBL/GenBank/DDBJ databases">
        <title>Isolation and identification of active actinomycetes.</title>
        <authorList>
            <person name="Sun X."/>
        </authorList>
    </citation>
    <scope>NUCLEOTIDE SEQUENCE [LARGE SCALE GENOMIC DNA]</scope>
    <source>
        <strain evidence="3 4">NEAU-D13</strain>
    </source>
</reference>
<evidence type="ECO:0000313" key="3">
    <source>
        <dbReference type="EMBL" id="NGY64794.1"/>
    </source>
</evidence>
<protein>
    <submittedName>
        <fullName evidence="3">Cytochrome P450</fullName>
    </submittedName>
</protein>
<keyword evidence="4" id="KW-1185">Reference proteome</keyword>
<keyword evidence="2" id="KW-0349">Heme</keyword>
<dbReference type="PROSITE" id="PS00086">
    <property type="entry name" value="CYTOCHROME_P450"/>
    <property type="match status" value="1"/>
</dbReference>
<dbReference type="SUPFAM" id="SSF48264">
    <property type="entry name" value="Cytochrome P450"/>
    <property type="match status" value="1"/>
</dbReference>
<dbReference type="AlphaFoldDB" id="A0A7C9VUD3"/>
<dbReference type="PANTHER" id="PTHR46696">
    <property type="entry name" value="P450, PUTATIVE (EUROFUNG)-RELATED"/>
    <property type="match status" value="1"/>
</dbReference>
<keyword evidence="2" id="KW-0503">Monooxygenase</keyword>
<evidence type="ECO:0000256" key="1">
    <source>
        <dbReference type="ARBA" id="ARBA00010617"/>
    </source>
</evidence>
<dbReference type="Proteomes" id="UP000481360">
    <property type="component" value="Unassembled WGS sequence"/>
</dbReference>
<dbReference type="EMBL" id="JAAMPJ010000014">
    <property type="protein sequence ID" value="NGY64794.1"/>
    <property type="molecule type" value="Genomic_DNA"/>
</dbReference>
<keyword evidence="2" id="KW-0560">Oxidoreductase</keyword>
<comment type="similarity">
    <text evidence="1 2">Belongs to the cytochrome P450 family.</text>
</comment>
<keyword evidence="2" id="KW-0479">Metal-binding</keyword>
<accession>A0A7C9VUD3</accession>
<sequence>MRRSSPVTRHTLPDGREFWSVTSFRDASEVLQNATVFSSQRGTLLDQLGRGDPAGGIQLVVTDPPRHTSLRMPLQQALAAKPVTGMRERFREVVIDALAPLADGGGYDLAAHMRRLAMGVMGTLMDLPAGDWARLTELSVASIAPEDPLFGRQGAGESSLGDTHRELLVFFHDVVRHRRAHLGDDLVSLLVETEWDGRRLNQREVVSNCYSLLLGGNVTISQVPTTTLADLMGTSTLDRWSADPALLGSGVEEALRWATPNTHFLRYAVQDTELRGQRITAGDAVVVWLASANRDEDAFPDPFTFDVRRRPNRHLAFGLGPHYCVGNAVVRDVLKLFFAELFSRFTDLEQVGPGVRLHSHTISGWASLPITAEPRVPHRPAAC</sequence>
<keyword evidence="2" id="KW-0408">Iron</keyword>
<dbReference type="Gene3D" id="1.10.630.10">
    <property type="entry name" value="Cytochrome P450"/>
    <property type="match status" value="1"/>
</dbReference>
<dbReference type="GO" id="GO:0004497">
    <property type="term" value="F:monooxygenase activity"/>
    <property type="evidence" value="ECO:0007669"/>
    <property type="project" value="UniProtKB-KW"/>
</dbReference>
<name>A0A7C9VUD3_9PSEU</name>
<dbReference type="InterPro" id="IPR017972">
    <property type="entry name" value="Cyt_P450_CS"/>
</dbReference>
<organism evidence="3 4">
    <name type="scientific">Lentzea alba</name>
    <dbReference type="NCBI Taxonomy" id="2714351"/>
    <lineage>
        <taxon>Bacteria</taxon>
        <taxon>Bacillati</taxon>
        <taxon>Actinomycetota</taxon>
        <taxon>Actinomycetes</taxon>
        <taxon>Pseudonocardiales</taxon>
        <taxon>Pseudonocardiaceae</taxon>
        <taxon>Lentzea</taxon>
    </lineage>
</organism>
<dbReference type="GO" id="GO:0020037">
    <property type="term" value="F:heme binding"/>
    <property type="evidence" value="ECO:0007669"/>
    <property type="project" value="InterPro"/>
</dbReference>
<dbReference type="InterPro" id="IPR001128">
    <property type="entry name" value="Cyt_P450"/>
</dbReference>
<dbReference type="PANTHER" id="PTHR46696:SF1">
    <property type="entry name" value="CYTOCHROME P450 YJIB-RELATED"/>
    <property type="match status" value="1"/>
</dbReference>
<dbReference type="InterPro" id="IPR002397">
    <property type="entry name" value="Cyt_P450_B"/>
</dbReference>
<proteinExistence type="inferred from homology"/>
<gene>
    <name evidence="3" type="ORF">G7043_38365</name>
</gene>
<comment type="caution">
    <text evidence="3">The sequence shown here is derived from an EMBL/GenBank/DDBJ whole genome shotgun (WGS) entry which is preliminary data.</text>
</comment>
<dbReference type="GO" id="GO:0016705">
    <property type="term" value="F:oxidoreductase activity, acting on paired donors, with incorporation or reduction of molecular oxygen"/>
    <property type="evidence" value="ECO:0007669"/>
    <property type="project" value="InterPro"/>
</dbReference>
<dbReference type="GO" id="GO:0005506">
    <property type="term" value="F:iron ion binding"/>
    <property type="evidence" value="ECO:0007669"/>
    <property type="project" value="InterPro"/>
</dbReference>
<dbReference type="InterPro" id="IPR036396">
    <property type="entry name" value="Cyt_P450_sf"/>
</dbReference>
<dbReference type="PRINTS" id="PR00359">
    <property type="entry name" value="BP450"/>
</dbReference>
<dbReference type="Pfam" id="PF00067">
    <property type="entry name" value="p450"/>
    <property type="match status" value="1"/>
</dbReference>